<protein>
    <recommendedName>
        <fullName evidence="2">Peptide deformylase</fullName>
        <shortName evidence="2">PDF</shortName>
        <ecNumber evidence="2">3.5.1.88</ecNumber>
    </recommendedName>
    <alternativeName>
        <fullName evidence="2">Polypeptide deformylase</fullName>
    </alternativeName>
</protein>
<evidence type="ECO:0000256" key="2">
    <source>
        <dbReference type="HAMAP-Rule" id="MF_00163"/>
    </source>
</evidence>
<dbReference type="PIRSF" id="PIRSF004749">
    <property type="entry name" value="Pep_def"/>
    <property type="match status" value="1"/>
</dbReference>
<dbReference type="AlphaFoldDB" id="A0A7C4U7D2"/>
<dbReference type="SUPFAM" id="SSF56420">
    <property type="entry name" value="Peptide deformylase"/>
    <property type="match status" value="1"/>
</dbReference>
<dbReference type="CDD" id="cd00487">
    <property type="entry name" value="Pep_deformylase"/>
    <property type="match status" value="1"/>
</dbReference>
<dbReference type="PANTHER" id="PTHR10458:SF22">
    <property type="entry name" value="PEPTIDE DEFORMYLASE"/>
    <property type="match status" value="1"/>
</dbReference>
<dbReference type="EMBL" id="DTHG01000067">
    <property type="protein sequence ID" value="HGW91933.1"/>
    <property type="molecule type" value="Genomic_DNA"/>
</dbReference>
<accession>A0A7C4U7D2</accession>
<comment type="cofactor">
    <cofactor evidence="2">
        <name>Fe(2+)</name>
        <dbReference type="ChEBI" id="CHEBI:29033"/>
    </cofactor>
    <text evidence="2">Binds 1 Fe(2+) ion.</text>
</comment>
<feature type="binding site" evidence="2">
    <location>
        <position position="89"/>
    </location>
    <ligand>
        <name>Fe cation</name>
        <dbReference type="ChEBI" id="CHEBI:24875"/>
    </ligand>
</feature>
<dbReference type="NCBIfam" id="NF001159">
    <property type="entry name" value="PRK00150.1-3"/>
    <property type="match status" value="1"/>
</dbReference>
<organism evidence="3">
    <name type="scientific">candidate division WOR-3 bacterium</name>
    <dbReference type="NCBI Taxonomy" id="2052148"/>
    <lineage>
        <taxon>Bacteria</taxon>
        <taxon>Bacteria division WOR-3</taxon>
    </lineage>
</organism>
<keyword evidence="2" id="KW-0408">Iron</keyword>
<feature type="active site" evidence="2">
    <location>
        <position position="132"/>
    </location>
</feature>
<dbReference type="HAMAP" id="MF_00163">
    <property type="entry name" value="Pep_deformylase"/>
    <property type="match status" value="1"/>
</dbReference>
<dbReference type="Pfam" id="PF01327">
    <property type="entry name" value="Pep_deformylase"/>
    <property type="match status" value="1"/>
</dbReference>
<sequence>MTKRKIRIYPDPILKIVVNKVEKIDDNVRKIVKKMFKAMEEEDGIGLAANQMGFNMRIIVAKIPESPSYVFINPEIIEKEGEDIMEEGCLSFPGVSVNIVRASKIKVKGLNLDGKEIEQVFDGLIARVIQHEVDHLNGITIVDYLSPQEFLKFQRYFETILKEGVEKKGGL</sequence>
<comment type="function">
    <text evidence="2">Removes the formyl group from the N-terminal Met of newly synthesized proteins. Requires at least a dipeptide for an efficient rate of reaction. N-terminal L-methionine is a prerequisite for activity but the enzyme has broad specificity at other positions.</text>
</comment>
<comment type="catalytic activity">
    <reaction evidence="2">
        <text>N-terminal N-formyl-L-methionyl-[peptide] + H2O = N-terminal L-methionyl-[peptide] + formate</text>
        <dbReference type="Rhea" id="RHEA:24420"/>
        <dbReference type="Rhea" id="RHEA-COMP:10639"/>
        <dbReference type="Rhea" id="RHEA-COMP:10640"/>
        <dbReference type="ChEBI" id="CHEBI:15377"/>
        <dbReference type="ChEBI" id="CHEBI:15740"/>
        <dbReference type="ChEBI" id="CHEBI:49298"/>
        <dbReference type="ChEBI" id="CHEBI:64731"/>
        <dbReference type="EC" id="3.5.1.88"/>
    </reaction>
</comment>
<feature type="binding site" evidence="2">
    <location>
        <position position="135"/>
    </location>
    <ligand>
        <name>Fe cation</name>
        <dbReference type="ChEBI" id="CHEBI:24875"/>
    </ligand>
</feature>
<proteinExistence type="inferred from homology"/>
<dbReference type="EC" id="3.5.1.88" evidence="2"/>
<keyword evidence="2" id="KW-0479">Metal-binding</keyword>
<evidence type="ECO:0000313" key="3">
    <source>
        <dbReference type="EMBL" id="HGW91933.1"/>
    </source>
</evidence>
<dbReference type="InterPro" id="IPR036821">
    <property type="entry name" value="Peptide_deformylase_sf"/>
</dbReference>
<comment type="similarity">
    <text evidence="1 2">Belongs to the polypeptide deformylase family.</text>
</comment>
<dbReference type="PRINTS" id="PR01576">
    <property type="entry name" value="PDEFORMYLASE"/>
</dbReference>
<evidence type="ECO:0000256" key="1">
    <source>
        <dbReference type="ARBA" id="ARBA00010759"/>
    </source>
</evidence>
<dbReference type="PANTHER" id="PTHR10458">
    <property type="entry name" value="PEPTIDE DEFORMYLASE"/>
    <property type="match status" value="1"/>
</dbReference>
<dbReference type="NCBIfam" id="TIGR00079">
    <property type="entry name" value="pept_deformyl"/>
    <property type="match status" value="1"/>
</dbReference>
<gene>
    <name evidence="2 3" type="primary">def</name>
    <name evidence="3" type="ORF">ENV67_05265</name>
</gene>
<name>A0A7C4U7D2_UNCW3</name>
<comment type="caution">
    <text evidence="3">The sequence shown here is derived from an EMBL/GenBank/DDBJ whole genome shotgun (WGS) entry which is preliminary data.</text>
</comment>
<dbReference type="GO" id="GO:0042586">
    <property type="term" value="F:peptide deformylase activity"/>
    <property type="evidence" value="ECO:0007669"/>
    <property type="project" value="UniProtKB-UniRule"/>
</dbReference>
<keyword evidence="2" id="KW-0648">Protein biosynthesis</keyword>
<dbReference type="InterPro" id="IPR023635">
    <property type="entry name" value="Peptide_deformylase"/>
</dbReference>
<reference evidence="3" key="1">
    <citation type="journal article" date="2020" name="mSystems">
        <title>Genome- and Community-Level Interaction Insights into Carbon Utilization and Element Cycling Functions of Hydrothermarchaeota in Hydrothermal Sediment.</title>
        <authorList>
            <person name="Zhou Z."/>
            <person name="Liu Y."/>
            <person name="Xu W."/>
            <person name="Pan J."/>
            <person name="Luo Z.H."/>
            <person name="Li M."/>
        </authorList>
    </citation>
    <scope>NUCLEOTIDE SEQUENCE [LARGE SCALE GENOMIC DNA]</scope>
    <source>
        <strain evidence="3">SpSt-780</strain>
    </source>
</reference>
<feature type="binding site" evidence="2">
    <location>
        <position position="131"/>
    </location>
    <ligand>
        <name>Fe cation</name>
        <dbReference type="ChEBI" id="CHEBI:24875"/>
    </ligand>
</feature>
<dbReference type="Gene3D" id="3.90.45.10">
    <property type="entry name" value="Peptide deformylase"/>
    <property type="match status" value="1"/>
</dbReference>
<dbReference type="GO" id="GO:0046872">
    <property type="term" value="F:metal ion binding"/>
    <property type="evidence" value="ECO:0007669"/>
    <property type="project" value="UniProtKB-KW"/>
</dbReference>
<dbReference type="GO" id="GO:0006412">
    <property type="term" value="P:translation"/>
    <property type="evidence" value="ECO:0007669"/>
    <property type="project" value="UniProtKB-UniRule"/>
</dbReference>
<keyword evidence="2 3" id="KW-0378">Hydrolase</keyword>